<name>A0A1G7WXZ3_ANETH</name>
<dbReference type="PANTHER" id="PTHR34472:SF1">
    <property type="entry name" value="SULFUR CARRIER PROTEIN THIS"/>
    <property type="match status" value="1"/>
</dbReference>
<gene>
    <name evidence="1" type="primary">thiS</name>
    <name evidence="1" type="ORF">K3F53_04630</name>
    <name evidence="2" type="ORF">SAMN04489735_1002212</name>
</gene>
<sequence length="67" mass="7595">MTLTINGETQTVPDTIENVRQLLEYLHIQNRIVIVEVNREILQKEQHAVTRLSNGDTIELVHFVGGG</sequence>
<evidence type="ECO:0000313" key="3">
    <source>
        <dbReference type="Proteomes" id="UP000198956"/>
    </source>
</evidence>
<dbReference type="CDD" id="cd00565">
    <property type="entry name" value="Ubl_ThiS"/>
    <property type="match status" value="1"/>
</dbReference>
<dbReference type="InterPro" id="IPR003749">
    <property type="entry name" value="ThiS/MoaD-like"/>
</dbReference>
<dbReference type="PANTHER" id="PTHR34472">
    <property type="entry name" value="SULFUR CARRIER PROTEIN THIS"/>
    <property type="match status" value="1"/>
</dbReference>
<protein>
    <submittedName>
        <fullName evidence="1 2">Sulfur carrier protein</fullName>
    </submittedName>
</protein>
<dbReference type="EMBL" id="FNDE01000002">
    <property type="protein sequence ID" value="SDG76799.1"/>
    <property type="molecule type" value="Genomic_DNA"/>
</dbReference>
<dbReference type="InterPro" id="IPR010035">
    <property type="entry name" value="Thi_S"/>
</dbReference>
<evidence type="ECO:0000313" key="2">
    <source>
        <dbReference type="EMBL" id="SDG76799.1"/>
    </source>
</evidence>
<dbReference type="InterPro" id="IPR012675">
    <property type="entry name" value="Beta-grasp_dom_sf"/>
</dbReference>
<dbReference type="InterPro" id="IPR016155">
    <property type="entry name" value="Mopterin_synth/thiamin_S_b"/>
</dbReference>
<keyword evidence="4" id="KW-1185">Reference proteome</keyword>
<dbReference type="RefSeq" id="WP_057899618.1">
    <property type="nucleotide sequence ID" value="NZ_CP080764.1"/>
</dbReference>
<reference evidence="2 3" key="1">
    <citation type="submission" date="2016-10" db="EMBL/GenBank/DDBJ databases">
        <authorList>
            <person name="de Groot N.N."/>
        </authorList>
    </citation>
    <scope>NUCLEOTIDE SEQUENCE [LARGE SCALE GENOMIC DNA]</scope>
    <source>
        <strain evidence="2 3">L 420-91</strain>
    </source>
</reference>
<reference evidence="1 4" key="2">
    <citation type="submission" date="2021-08" db="EMBL/GenBank/DDBJ databases">
        <title>Complete genome sequence of the strain Aneurinibacillus thermoaerophilus CCM 8960.</title>
        <authorList>
            <person name="Musilova J."/>
            <person name="Kourilova X."/>
            <person name="Pernicova I."/>
            <person name="Bezdicek M."/>
            <person name="Lengerova M."/>
            <person name="Obruca S."/>
            <person name="Sedlar K."/>
        </authorList>
    </citation>
    <scope>NUCLEOTIDE SEQUENCE [LARGE SCALE GENOMIC DNA]</scope>
    <source>
        <strain evidence="1 4">CCM 8960</strain>
    </source>
</reference>
<organism evidence="2 3">
    <name type="scientific">Aneurinibacillus thermoaerophilus</name>
    <dbReference type="NCBI Taxonomy" id="143495"/>
    <lineage>
        <taxon>Bacteria</taxon>
        <taxon>Bacillati</taxon>
        <taxon>Bacillota</taxon>
        <taxon>Bacilli</taxon>
        <taxon>Bacillales</taxon>
        <taxon>Paenibacillaceae</taxon>
        <taxon>Aneurinibacillus group</taxon>
        <taxon>Aneurinibacillus</taxon>
    </lineage>
</organism>
<dbReference type="Proteomes" id="UP000826616">
    <property type="component" value="Chromosome"/>
</dbReference>
<proteinExistence type="predicted"/>
<dbReference type="OrthoDB" id="9798559at2"/>
<evidence type="ECO:0000313" key="4">
    <source>
        <dbReference type="Proteomes" id="UP000826616"/>
    </source>
</evidence>
<accession>A0A1G7WXZ3</accession>
<dbReference type="SUPFAM" id="SSF54285">
    <property type="entry name" value="MoaD/ThiS"/>
    <property type="match status" value="1"/>
</dbReference>
<dbReference type="Proteomes" id="UP000198956">
    <property type="component" value="Unassembled WGS sequence"/>
</dbReference>
<dbReference type="GeneID" id="97140645"/>
<dbReference type="Gene3D" id="3.10.20.30">
    <property type="match status" value="1"/>
</dbReference>
<evidence type="ECO:0000313" key="1">
    <source>
        <dbReference type="EMBL" id="QYY43533.1"/>
    </source>
</evidence>
<dbReference type="EMBL" id="CP080764">
    <property type="protein sequence ID" value="QYY43533.1"/>
    <property type="molecule type" value="Genomic_DNA"/>
</dbReference>
<dbReference type="Pfam" id="PF02597">
    <property type="entry name" value="ThiS"/>
    <property type="match status" value="1"/>
</dbReference>
<dbReference type="NCBIfam" id="TIGR01683">
    <property type="entry name" value="thiS"/>
    <property type="match status" value="1"/>
</dbReference>
<dbReference type="AlphaFoldDB" id="A0A1G7WXZ3"/>